<reference evidence="1" key="1">
    <citation type="journal article" date="2014" name="Front. Microbiol.">
        <title>High frequency of phylogenetically diverse reductive dehalogenase-homologous genes in deep subseafloor sedimentary metagenomes.</title>
        <authorList>
            <person name="Kawai M."/>
            <person name="Futagami T."/>
            <person name="Toyoda A."/>
            <person name="Takaki Y."/>
            <person name="Nishi S."/>
            <person name="Hori S."/>
            <person name="Arai W."/>
            <person name="Tsubouchi T."/>
            <person name="Morono Y."/>
            <person name="Uchiyama I."/>
            <person name="Ito T."/>
            <person name="Fujiyama A."/>
            <person name="Inagaki F."/>
            <person name="Takami H."/>
        </authorList>
    </citation>
    <scope>NUCLEOTIDE SEQUENCE</scope>
    <source>
        <strain evidence="1">Expedition CK06-06</strain>
    </source>
</reference>
<feature type="non-terminal residue" evidence="1">
    <location>
        <position position="41"/>
    </location>
</feature>
<accession>X0VSS3</accession>
<organism evidence="1">
    <name type="scientific">marine sediment metagenome</name>
    <dbReference type="NCBI Taxonomy" id="412755"/>
    <lineage>
        <taxon>unclassified sequences</taxon>
        <taxon>metagenomes</taxon>
        <taxon>ecological metagenomes</taxon>
    </lineage>
</organism>
<comment type="caution">
    <text evidence="1">The sequence shown here is derived from an EMBL/GenBank/DDBJ whole genome shotgun (WGS) entry which is preliminary data.</text>
</comment>
<name>X0VSS3_9ZZZZ</name>
<dbReference type="AlphaFoldDB" id="X0VSS3"/>
<proteinExistence type="predicted"/>
<gene>
    <name evidence="1" type="ORF">S01H1_59405</name>
</gene>
<sequence>MGAFSFIEDAVKTVTGFDAASDVFDVAKENLIDPFTGKTAR</sequence>
<protein>
    <submittedName>
        <fullName evidence="1">Uncharacterized protein</fullName>
    </submittedName>
</protein>
<dbReference type="EMBL" id="BARS01038850">
    <property type="protein sequence ID" value="GAG14207.1"/>
    <property type="molecule type" value="Genomic_DNA"/>
</dbReference>
<evidence type="ECO:0000313" key="1">
    <source>
        <dbReference type="EMBL" id="GAG14207.1"/>
    </source>
</evidence>